<keyword evidence="9" id="KW-0255">Endonuclease</keyword>
<keyword evidence="6" id="KW-0053">Apoptosis</keyword>
<dbReference type="Pfam" id="PF03265">
    <property type="entry name" value="DNase_II"/>
    <property type="match status" value="1"/>
</dbReference>
<dbReference type="AlphaFoldDB" id="A0A3Q2QDB5"/>
<evidence type="ECO:0000313" key="20">
    <source>
        <dbReference type="Proteomes" id="UP000265000"/>
    </source>
</evidence>
<sequence length="213" mass="24489">MKHLSVSHLFCFFRYILYKVPRMDSLSGSEYIYIDSNGKKQFNNINSPLGVLGQTLRPLFRPIRNMVRTYDPSLLSLLCPAGVLMADRTGTGLWLSHSTPQFPFRRDQNHFWPQSGNKNAQTFICVTFNYDQFREIGLRRHLQNIRAFPFEHYVPENFHQELLQVVKWTEEAPPASSVVNVASLTSRGNKAFKSFAKKISEEEDGELPGCLIS</sequence>
<keyword evidence="10" id="KW-0378">Hydrolase</keyword>
<comment type="function">
    <text evidence="18">Hydrolyzes DNA under acidic conditions with a preference for double-stranded DNA. Plays a major role in the clearance of nucleic acids generated through apoptosis, hence preventing autoinflammation. Necessary for proper fetal development and for definitive erythropoiesis in fetal liver and bone marrow, where it degrades nuclear DNA expelled from erythroid precursor cells.</text>
</comment>
<keyword evidence="20" id="KW-1185">Reference proteome</keyword>
<dbReference type="InterPro" id="IPR004947">
    <property type="entry name" value="DNase_II"/>
</dbReference>
<evidence type="ECO:0000256" key="14">
    <source>
        <dbReference type="ARBA" id="ARBA00039868"/>
    </source>
</evidence>
<protein>
    <recommendedName>
        <fullName evidence="14">Deoxyribonuclease-2-alpha</fullName>
        <ecNumber evidence="4">3.1.22.1</ecNumber>
    </recommendedName>
    <alternativeName>
        <fullName evidence="15">Acid DNase</fullName>
    </alternativeName>
    <alternativeName>
        <fullName evidence="17">Deoxyribonuclease II alpha</fullName>
    </alternativeName>
    <alternativeName>
        <fullName evidence="16">Lysosomal DNase II</fullName>
    </alternativeName>
</protein>
<keyword evidence="7" id="KW-0540">Nuclease</keyword>
<accession>A0A3Q2QDB5</accession>
<dbReference type="GO" id="GO:0004531">
    <property type="term" value="F:deoxyribonuclease II activity"/>
    <property type="evidence" value="ECO:0007669"/>
    <property type="project" value="UniProtKB-EC"/>
</dbReference>
<evidence type="ECO:0000256" key="13">
    <source>
        <dbReference type="ARBA" id="ARBA00023228"/>
    </source>
</evidence>
<organism evidence="19 20">
    <name type="scientific">Fundulus heteroclitus</name>
    <name type="common">Killifish</name>
    <name type="synonym">Mummichog</name>
    <dbReference type="NCBI Taxonomy" id="8078"/>
    <lineage>
        <taxon>Eukaryota</taxon>
        <taxon>Metazoa</taxon>
        <taxon>Chordata</taxon>
        <taxon>Craniata</taxon>
        <taxon>Vertebrata</taxon>
        <taxon>Euteleostomi</taxon>
        <taxon>Actinopterygii</taxon>
        <taxon>Neopterygii</taxon>
        <taxon>Teleostei</taxon>
        <taxon>Neoteleostei</taxon>
        <taxon>Acanthomorphata</taxon>
        <taxon>Ovalentaria</taxon>
        <taxon>Atherinomorphae</taxon>
        <taxon>Cyprinodontiformes</taxon>
        <taxon>Fundulidae</taxon>
        <taxon>Fundulus</taxon>
    </lineage>
</organism>
<keyword evidence="8" id="KW-0732">Signal</keyword>
<dbReference type="GO" id="GO:0005764">
    <property type="term" value="C:lysosome"/>
    <property type="evidence" value="ECO:0007669"/>
    <property type="project" value="UniProtKB-SubCell"/>
</dbReference>
<dbReference type="PANTHER" id="PTHR10858">
    <property type="entry name" value="DEOXYRIBONUCLEASE II"/>
    <property type="match status" value="1"/>
</dbReference>
<evidence type="ECO:0000256" key="1">
    <source>
        <dbReference type="ARBA" id="ARBA00000447"/>
    </source>
</evidence>
<evidence type="ECO:0000256" key="9">
    <source>
        <dbReference type="ARBA" id="ARBA00022759"/>
    </source>
</evidence>
<keyword evidence="11" id="KW-1015">Disulfide bond</keyword>
<comment type="subcellular location">
    <subcellularLocation>
        <location evidence="2">Lysosome</location>
    </subcellularLocation>
</comment>
<evidence type="ECO:0000256" key="10">
    <source>
        <dbReference type="ARBA" id="ARBA00022801"/>
    </source>
</evidence>
<dbReference type="Ensembl" id="ENSFHET00000007353.1">
    <property type="protein sequence ID" value="ENSFHEP00000024619.1"/>
    <property type="gene ID" value="ENSFHEG00000006289.1"/>
</dbReference>
<reference evidence="19" key="1">
    <citation type="submission" date="2025-08" db="UniProtKB">
        <authorList>
            <consortium name="Ensembl"/>
        </authorList>
    </citation>
    <scope>IDENTIFICATION</scope>
</reference>
<dbReference type="PANTHER" id="PTHR10858:SF9">
    <property type="entry name" value="DEOXYRIBONUCLEASE-2-ALPHA"/>
    <property type="match status" value="1"/>
</dbReference>
<evidence type="ECO:0000256" key="17">
    <source>
        <dbReference type="ARBA" id="ARBA00043033"/>
    </source>
</evidence>
<evidence type="ECO:0000256" key="18">
    <source>
        <dbReference type="ARBA" id="ARBA00045381"/>
    </source>
</evidence>
<evidence type="ECO:0000256" key="11">
    <source>
        <dbReference type="ARBA" id="ARBA00023157"/>
    </source>
</evidence>
<reference evidence="19" key="2">
    <citation type="submission" date="2025-09" db="UniProtKB">
        <authorList>
            <consortium name="Ensembl"/>
        </authorList>
    </citation>
    <scope>IDENTIFICATION</scope>
</reference>
<evidence type="ECO:0000256" key="7">
    <source>
        <dbReference type="ARBA" id="ARBA00022722"/>
    </source>
</evidence>
<evidence type="ECO:0000256" key="5">
    <source>
        <dbReference type="ARBA" id="ARBA00022473"/>
    </source>
</evidence>
<name>A0A3Q2QDB5_FUNHE</name>
<evidence type="ECO:0000256" key="16">
    <source>
        <dbReference type="ARBA" id="ARBA00041918"/>
    </source>
</evidence>
<keyword evidence="12" id="KW-0325">Glycoprotein</keyword>
<proteinExistence type="inferred from homology"/>
<comment type="similarity">
    <text evidence="3">Belongs to the DNase II family.</text>
</comment>
<evidence type="ECO:0000313" key="19">
    <source>
        <dbReference type="Ensembl" id="ENSFHEP00000024619.1"/>
    </source>
</evidence>
<evidence type="ECO:0000256" key="15">
    <source>
        <dbReference type="ARBA" id="ARBA00041393"/>
    </source>
</evidence>
<comment type="catalytic activity">
    <reaction evidence="1">
        <text>Endonucleolytic cleavage to nucleoside 3'-phosphates and 3'-phosphooligonucleotide end-products.</text>
        <dbReference type="EC" id="3.1.22.1"/>
    </reaction>
</comment>
<dbReference type="GeneTree" id="ENSGT00390000002634"/>
<dbReference type="Proteomes" id="UP000265000">
    <property type="component" value="Unplaced"/>
</dbReference>
<evidence type="ECO:0000256" key="3">
    <source>
        <dbReference type="ARBA" id="ARBA00007527"/>
    </source>
</evidence>
<dbReference type="STRING" id="8078.ENSFHEP00000024619"/>
<evidence type="ECO:0000256" key="4">
    <source>
        <dbReference type="ARBA" id="ARBA00012036"/>
    </source>
</evidence>
<evidence type="ECO:0000256" key="2">
    <source>
        <dbReference type="ARBA" id="ARBA00004371"/>
    </source>
</evidence>
<evidence type="ECO:0000256" key="12">
    <source>
        <dbReference type="ARBA" id="ARBA00023180"/>
    </source>
</evidence>
<keyword evidence="5" id="KW-0217">Developmental protein</keyword>
<evidence type="ECO:0000256" key="8">
    <source>
        <dbReference type="ARBA" id="ARBA00022729"/>
    </source>
</evidence>
<dbReference type="GO" id="GO:0006309">
    <property type="term" value="P:apoptotic DNA fragmentation"/>
    <property type="evidence" value="ECO:0007669"/>
    <property type="project" value="TreeGrafter"/>
</dbReference>
<dbReference type="EC" id="3.1.22.1" evidence="4"/>
<keyword evidence="13" id="KW-0458">Lysosome</keyword>
<evidence type="ECO:0000256" key="6">
    <source>
        <dbReference type="ARBA" id="ARBA00022703"/>
    </source>
</evidence>